<sequence length="68" mass="7776">MRYCEWFAAETGAELVVEIRDLLANLSCAVGRAGWVNGNPDGWRYEYSYEAFHADLTLLLEELSSFVR</sequence>
<name>A0A928YT26_9GAMM</name>
<evidence type="ECO:0000313" key="1">
    <source>
        <dbReference type="EMBL" id="MBE8716412.1"/>
    </source>
</evidence>
<keyword evidence="2" id="KW-1185">Reference proteome</keyword>
<gene>
    <name evidence="1" type="ORF">C4F51_04340</name>
</gene>
<accession>A0A928YT26</accession>
<proteinExistence type="predicted"/>
<organism evidence="1 2">
    <name type="scientific">Cellvibrio polysaccharolyticus</name>
    <dbReference type="NCBI Taxonomy" id="2082724"/>
    <lineage>
        <taxon>Bacteria</taxon>
        <taxon>Pseudomonadati</taxon>
        <taxon>Pseudomonadota</taxon>
        <taxon>Gammaproteobacteria</taxon>
        <taxon>Cellvibrionales</taxon>
        <taxon>Cellvibrionaceae</taxon>
        <taxon>Cellvibrio</taxon>
    </lineage>
</organism>
<dbReference type="EMBL" id="PRDL01000001">
    <property type="protein sequence ID" value="MBE8716412.1"/>
    <property type="molecule type" value="Genomic_DNA"/>
</dbReference>
<reference evidence="1" key="1">
    <citation type="submission" date="2018-07" db="EMBL/GenBank/DDBJ databases">
        <title>Genome assembly of strain Ka43.</title>
        <authorList>
            <person name="Kukolya J."/>
            <person name="Nagy I."/>
            <person name="Horvath B."/>
            <person name="Toth A."/>
        </authorList>
    </citation>
    <scope>NUCLEOTIDE SEQUENCE</scope>
    <source>
        <strain evidence="1">KB43</strain>
    </source>
</reference>
<dbReference type="AlphaFoldDB" id="A0A928YT26"/>
<evidence type="ECO:0000313" key="2">
    <source>
        <dbReference type="Proteomes" id="UP000652567"/>
    </source>
</evidence>
<dbReference type="Proteomes" id="UP000652567">
    <property type="component" value="Unassembled WGS sequence"/>
</dbReference>
<comment type="caution">
    <text evidence="1">The sequence shown here is derived from an EMBL/GenBank/DDBJ whole genome shotgun (WGS) entry which is preliminary data.</text>
</comment>
<protein>
    <submittedName>
        <fullName evidence="1">Uncharacterized protein</fullName>
    </submittedName>
</protein>
<dbReference type="RefSeq" id="WP_193907468.1">
    <property type="nucleotide sequence ID" value="NZ_PRDL01000001.1"/>
</dbReference>